<comment type="caution">
    <text evidence="5">The sequence shown here is derived from an EMBL/GenBank/DDBJ whole genome shotgun (WGS) entry which is preliminary data.</text>
</comment>
<keyword evidence="2" id="KW-0442">Lipid degradation</keyword>
<dbReference type="GO" id="GO:0016787">
    <property type="term" value="F:hydrolase activity"/>
    <property type="evidence" value="ECO:0007669"/>
    <property type="project" value="UniProtKB-KW"/>
</dbReference>
<dbReference type="GO" id="GO:0016042">
    <property type="term" value="P:lipid catabolic process"/>
    <property type="evidence" value="ECO:0007669"/>
    <property type="project" value="UniProtKB-KW"/>
</dbReference>
<keyword evidence="3" id="KW-0443">Lipid metabolism</keyword>
<evidence type="ECO:0000256" key="3">
    <source>
        <dbReference type="ARBA" id="ARBA00023098"/>
    </source>
</evidence>
<sequence>MLGVDGKRRLDGGSVKHTRLPGRGSVALNLALQGGGAHGSFTWGVLDALLEDGRWDFRALSGSSAGAINAVLLAQGLQQGGADAAREQLQHFWTRLATCMPASAATHAAANAGPASPLRLALQWTQVLSPYQFNPLDLNPLRDLLEAIVDFDRLRQCNMPQLYIAAAHAGSGQLRLFRNAELTLPALLASTCLPNVHRAVEIGEQPYWDGGFAANPALLPLIFDERCADTLLVLLSPLHLGGAPRSAEGIRARMVDLAFGGPLGRELQLLREARRRLSGRLWPLGRLERRLMRSRLHCVDAGDQLRELGEHSRWAIGLGLFHRLRDQGRERAQRWMREHGAAVGRRATMTD</sequence>
<evidence type="ECO:0000313" key="5">
    <source>
        <dbReference type="EMBL" id="OIQ82185.1"/>
    </source>
</evidence>
<dbReference type="PANTHER" id="PTHR14226:SF78">
    <property type="entry name" value="SLR0060 PROTEIN"/>
    <property type="match status" value="1"/>
</dbReference>
<dbReference type="PANTHER" id="PTHR14226">
    <property type="entry name" value="NEUROPATHY TARGET ESTERASE/SWISS CHEESE D.MELANOGASTER"/>
    <property type="match status" value="1"/>
</dbReference>
<organism evidence="5">
    <name type="scientific">mine drainage metagenome</name>
    <dbReference type="NCBI Taxonomy" id="410659"/>
    <lineage>
        <taxon>unclassified sequences</taxon>
        <taxon>metagenomes</taxon>
        <taxon>ecological metagenomes</taxon>
    </lineage>
</organism>
<name>A0A1J5QF92_9ZZZZ</name>
<gene>
    <name evidence="5" type="ORF">GALL_360380</name>
</gene>
<dbReference type="InterPro" id="IPR016035">
    <property type="entry name" value="Acyl_Trfase/lysoPLipase"/>
</dbReference>
<dbReference type="InterPro" id="IPR050301">
    <property type="entry name" value="NTE"/>
</dbReference>
<dbReference type="Gene3D" id="3.40.1090.10">
    <property type="entry name" value="Cytosolic phospholipase A2 catalytic domain"/>
    <property type="match status" value="2"/>
</dbReference>
<evidence type="ECO:0000256" key="2">
    <source>
        <dbReference type="ARBA" id="ARBA00022963"/>
    </source>
</evidence>
<reference evidence="5" key="1">
    <citation type="submission" date="2016-10" db="EMBL/GenBank/DDBJ databases">
        <title>Sequence of Gallionella enrichment culture.</title>
        <authorList>
            <person name="Poehlein A."/>
            <person name="Muehling M."/>
            <person name="Daniel R."/>
        </authorList>
    </citation>
    <scope>NUCLEOTIDE SEQUENCE</scope>
</reference>
<evidence type="ECO:0000259" key="4">
    <source>
        <dbReference type="PROSITE" id="PS51635"/>
    </source>
</evidence>
<dbReference type="SUPFAM" id="SSF52151">
    <property type="entry name" value="FabD/lysophospholipase-like"/>
    <property type="match status" value="1"/>
</dbReference>
<dbReference type="PROSITE" id="PS51635">
    <property type="entry name" value="PNPLA"/>
    <property type="match status" value="1"/>
</dbReference>
<keyword evidence="1" id="KW-0378">Hydrolase</keyword>
<dbReference type="EMBL" id="MLJW01000833">
    <property type="protein sequence ID" value="OIQ82185.1"/>
    <property type="molecule type" value="Genomic_DNA"/>
</dbReference>
<feature type="domain" description="PNPLA" evidence="4">
    <location>
        <begin position="30"/>
        <end position="222"/>
    </location>
</feature>
<accession>A0A1J5QF92</accession>
<proteinExistence type="predicted"/>
<protein>
    <submittedName>
        <fullName evidence="5">Patatin-like phospholipase</fullName>
    </submittedName>
</protein>
<dbReference type="AlphaFoldDB" id="A0A1J5QF92"/>
<dbReference type="InterPro" id="IPR002641">
    <property type="entry name" value="PNPLA_dom"/>
</dbReference>
<evidence type="ECO:0000256" key="1">
    <source>
        <dbReference type="ARBA" id="ARBA00022801"/>
    </source>
</evidence>
<dbReference type="Pfam" id="PF01734">
    <property type="entry name" value="Patatin"/>
    <property type="match status" value="1"/>
</dbReference>